<dbReference type="Proteomes" id="UP001221757">
    <property type="component" value="Unassembled WGS sequence"/>
</dbReference>
<reference evidence="1" key="1">
    <citation type="submission" date="2023-03" db="EMBL/GenBank/DDBJ databases">
        <title>Massive genome expansion in bonnet fungi (Mycena s.s.) driven by repeated elements and novel gene families across ecological guilds.</title>
        <authorList>
            <consortium name="Lawrence Berkeley National Laboratory"/>
            <person name="Harder C.B."/>
            <person name="Miyauchi S."/>
            <person name="Viragh M."/>
            <person name="Kuo A."/>
            <person name="Thoen E."/>
            <person name="Andreopoulos B."/>
            <person name="Lu D."/>
            <person name="Skrede I."/>
            <person name="Drula E."/>
            <person name="Henrissat B."/>
            <person name="Morin E."/>
            <person name="Kohler A."/>
            <person name="Barry K."/>
            <person name="LaButti K."/>
            <person name="Morin E."/>
            <person name="Salamov A."/>
            <person name="Lipzen A."/>
            <person name="Mereny Z."/>
            <person name="Hegedus B."/>
            <person name="Baldrian P."/>
            <person name="Stursova M."/>
            <person name="Weitz H."/>
            <person name="Taylor A."/>
            <person name="Grigoriev I.V."/>
            <person name="Nagy L.G."/>
            <person name="Martin F."/>
            <person name="Kauserud H."/>
        </authorList>
    </citation>
    <scope>NUCLEOTIDE SEQUENCE</scope>
    <source>
        <strain evidence="1">CBHHK067</strain>
    </source>
</reference>
<evidence type="ECO:0000313" key="1">
    <source>
        <dbReference type="EMBL" id="KAJ7698912.1"/>
    </source>
</evidence>
<gene>
    <name evidence="1" type="ORF">B0H17DRAFT_1129466</name>
</gene>
<sequence length="261" mass="28181">MSSVWGVEWSADSGYSSMFVWAALEFEVWVEAGFGAHDCFGLGFETQASGRRQKGAVGGVEDVCIVVNIHPDSKDSGAATELAGGLGMGMRPSFTSIEICGNPRLLTTEWAGVSTCVACRFSKEERRLKREMSCTLKEHKEFCGAGVGTLSGDGNRCTRGNSAARSSQQRAQTVAAAENGPSDHQPIAPVGRIPTLNGDPYDAALGRGSPPSVSSGRAAIPAHRWRQWLVTDNISDFQLHKYDYLQLRATHQLCTRVKELQ</sequence>
<comment type="caution">
    <text evidence="1">The sequence shown here is derived from an EMBL/GenBank/DDBJ whole genome shotgun (WGS) entry which is preliminary data.</text>
</comment>
<keyword evidence="2" id="KW-1185">Reference proteome</keyword>
<proteinExistence type="predicted"/>
<dbReference type="AlphaFoldDB" id="A0AAD7DST2"/>
<protein>
    <submittedName>
        <fullName evidence="1">Uncharacterized protein</fullName>
    </submittedName>
</protein>
<name>A0AAD7DST2_MYCRO</name>
<evidence type="ECO:0000313" key="2">
    <source>
        <dbReference type="Proteomes" id="UP001221757"/>
    </source>
</evidence>
<organism evidence="1 2">
    <name type="scientific">Mycena rosella</name>
    <name type="common">Pink bonnet</name>
    <name type="synonym">Agaricus rosellus</name>
    <dbReference type="NCBI Taxonomy" id="1033263"/>
    <lineage>
        <taxon>Eukaryota</taxon>
        <taxon>Fungi</taxon>
        <taxon>Dikarya</taxon>
        <taxon>Basidiomycota</taxon>
        <taxon>Agaricomycotina</taxon>
        <taxon>Agaricomycetes</taxon>
        <taxon>Agaricomycetidae</taxon>
        <taxon>Agaricales</taxon>
        <taxon>Marasmiineae</taxon>
        <taxon>Mycenaceae</taxon>
        <taxon>Mycena</taxon>
    </lineage>
</organism>
<dbReference type="EMBL" id="JARKIE010000024">
    <property type="protein sequence ID" value="KAJ7698912.1"/>
    <property type="molecule type" value="Genomic_DNA"/>
</dbReference>
<accession>A0AAD7DST2</accession>